<feature type="region of interest" description="Disordered" evidence="1">
    <location>
        <begin position="1"/>
        <end position="23"/>
    </location>
</feature>
<comment type="caution">
    <text evidence="2">The sequence shown here is derived from an EMBL/GenBank/DDBJ whole genome shotgun (WGS) entry which is preliminary data.</text>
</comment>
<gene>
    <name evidence="2" type="ORF">CF392_13485</name>
</gene>
<reference evidence="2 3" key="1">
    <citation type="submission" date="2017-07" db="EMBL/GenBank/DDBJ databases">
        <title>Tamlnaduibacter salinus (Mi-7) genome sequencing.</title>
        <authorList>
            <person name="Verma A."/>
            <person name="Krishnamurthi S."/>
        </authorList>
    </citation>
    <scope>NUCLEOTIDE SEQUENCE [LARGE SCALE GENOMIC DNA]</scope>
    <source>
        <strain evidence="2 3">Mi-7</strain>
    </source>
</reference>
<organism evidence="2 3">
    <name type="scientific">Tamilnaduibacter salinus</name>
    <dbReference type="NCBI Taxonomy" id="1484056"/>
    <lineage>
        <taxon>Bacteria</taxon>
        <taxon>Pseudomonadati</taxon>
        <taxon>Pseudomonadota</taxon>
        <taxon>Gammaproteobacteria</taxon>
        <taxon>Pseudomonadales</taxon>
        <taxon>Marinobacteraceae</taxon>
        <taxon>Tamilnaduibacter</taxon>
    </lineage>
</organism>
<dbReference type="Pfam" id="PF05787">
    <property type="entry name" value="PhoX"/>
    <property type="match status" value="1"/>
</dbReference>
<sequence length="727" mass="78777">MGHHDVEDSNPTNNETLGEVTESRFSRRALLRGSASVAAVGTLASLGLAGCSDDDDPVAGNPDQPGKNPTEPPNNTVSSLTFEPVGYSKADRVVLPAGYSAAVLYATGDAIYPGVSDYRNDGTNTDFDKRAGDQHDGMNIFGLSDSGTYDPERSDRMILWMNHEQIVADPLHENGATAAADNGGARPKVQVDREMNAHGVSVIEIQRRNGDWSVNKNSIFNRRLTAFTEMELQGPVAGHELTKTKASPDGTRRFGTLNNCATGKTPWGTAVTCEENWYAYFVRGDDQSARSASENDLLSRYGIRNDSGGWSYREWDTVEGGGDLYKRFDITASGATQLDDFRNEPNLFGYVVEADPFRPGQAPRARTALGRFSHETASFAPAQAGKPIVVYSGDDARGEYIYKFVSDENWDPADEGQGLAAGDKYLNKGTLYAARFKEDGTGEWLPLTPQNVQANGGDAQLFGTTADVLLRTRLAADAVGATRMDRPEWGTIHPKTGEVYFTLTNNEINDQGLENVTQVDPANPRFYRDPGSPDKDEGNPNGHIIRWKEQGSRAGTTFEWDIFLFGSDESQDTDNINLSELSVDSEFSAPDGMLIDPRGIAWIQTDDSALSEKTNDQMLAAIPGQVGDGAKREVTSTQDGFQPQTVTTYVGKSADEVQLKRFLVGPEGCEITGVVLTPDARSLFINIQHPSGKWPSPSGDATAIGNANRPRSATIVITRDDGGEIAV</sequence>
<keyword evidence="3" id="KW-1185">Reference proteome</keyword>
<dbReference type="InterPro" id="IPR006311">
    <property type="entry name" value="TAT_signal"/>
</dbReference>
<dbReference type="EMBL" id="NMPM01000088">
    <property type="protein sequence ID" value="PAV24933.1"/>
    <property type="molecule type" value="Genomic_DNA"/>
</dbReference>
<evidence type="ECO:0000313" key="2">
    <source>
        <dbReference type="EMBL" id="PAV24933.1"/>
    </source>
</evidence>
<dbReference type="RefSeq" id="WP_095611977.1">
    <property type="nucleotide sequence ID" value="NZ_NMPM01000088.1"/>
</dbReference>
<feature type="compositionally biased region" description="Basic and acidic residues" evidence="1">
    <location>
        <begin position="526"/>
        <end position="538"/>
    </location>
</feature>
<evidence type="ECO:0000313" key="3">
    <source>
        <dbReference type="Proteomes" id="UP000218332"/>
    </source>
</evidence>
<dbReference type="PROSITE" id="PS51318">
    <property type="entry name" value="TAT"/>
    <property type="match status" value="1"/>
</dbReference>
<feature type="region of interest" description="Disordered" evidence="1">
    <location>
        <begin position="520"/>
        <end position="543"/>
    </location>
</feature>
<protein>
    <recommendedName>
        <fullName evidence="4">dTDP-glucose 4,6-dehydratase</fullName>
    </recommendedName>
</protein>
<feature type="region of interest" description="Disordered" evidence="1">
    <location>
        <begin position="53"/>
        <end position="80"/>
    </location>
</feature>
<proteinExistence type="predicted"/>
<dbReference type="InterPro" id="IPR008557">
    <property type="entry name" value="PhoX"/>
</dbReference>
<accession>A0A2A2I1Q9</accession>
<dbReference type="PANTHER" id="PTHR35399">
    <property type="entry name" value="SLR8030 PROTEIN"/>
    <property type="match status" value="1"/>
</dbReference>
<name>A0A2A2I1Q9_9GAMM</name>
<evidence type="ECO:0000256" key="1">
    <source>
        <dbReference type="SAM" id="MobiDB-lite"/>
    </source>
</evidence>
<dbReference type="Proteomes" id="UP000218332">
    <property type="component" value="Unassembled WGS sequence"/>
</dbReference>
<dbReference type="PANTHER" id="PTHR35399:SF2">
    <property type="entry name" value="DUF839 DOMAIN-CONTAINING PROTEIN"/>
    <property type="match status" value="1"/>
</dbReference>
<evidence type="ECO:0008006" key="4">
    <source>
        <dbReference type="Google" id="ProtNLM"/>
    </source>
</evidence>
<dbReference type="AlphaFoldDB" id="A0A2A2I1Q9"/>